<comment type="similarity">
    <text evidence="1">Belongs to the mannitol dehydrogenase family.</text>
</comment>
<dbReference type="PANTHER" id="PTHR43362:SF1">
    <property type="entry name" value="MANNITOL DEHYDROGENASE 2-RELATED"/>
    <property type="match status" value="1"/>
</dbReference>
<feature type="domain" description="Mannitol dehydrogenase C-terminal" evidence="8">
    <location>
        <begin position="226"/>
        <end position="349"/>
    </location>
</feature>
<evidence type="ECO:0000259" key="7">
    <source>
        <dbReference type="Pfam" id="PF01232"/>
    </source>
</evidence>
<organism evidence="9 10">
    <name type="scientific">Actinomycetospora endophytica</name>
    <dbReference type="NCBI Taxonomy" id="2291215"/>
    <lineage>
        <taxon>Bacteria</taxon>
        <taxon>Bacillati</taxon>
        <taxon>Actinomycetota</taxon>
        <taxon>Actinomycetes</taxon>
        <taxon>Pseudonocardiales</taxon>
        <taxon>Pseudonocardiaceae</taxon>
        <taxon>Actinomycetospora</taxon>
    </lineage>
</organism>
<feature type="domain" description="Mannitol dehydrogenase N-terminal" evidence="7">
    <location>
        <begin position="3"/>
        <end position="218"/>
    </location>
</feature>
<dbReference type="InterPro" id="IPR013328">
    <property type="entry name" value="6PGD_dom2"/>
</dbReference>
<evidence type="ECO:0000313" key="10">
    <source>
        <dbReference type="Proteomes" id="UP001199469"/>
    </source>
</evidence>
<dbReference type="InterPro" id="IPR013131">
    <property type="entry name" value="Mannitol_DH_N"/>
</dbReference>
<evidence type="ECO:0000256" key="1">
    <source>
        <dbReference type="ARBA" id="ARBA00006541"/>
    </source>
</evidence>
<dbReference type="EC" id="1.1.1.17" evidence="2"/>
<dbReference type="Pfam" id="PF08125">
    <property type="entry name" value="Mannitol_dh_C"/>
    <property type="match status" value="1"/>
</dbReference>
<evidence type="ECO:0000256" key="3">
    <source>
        <dbReference type="ARBA" id="ARBA00016219"/>
    </source>
</evidence>
<comment type="caution">
    <text evidence="9">The sequence shown here is derived from an EMBL/GenBank/DDBJ whole genome shotgun (WGS) entry which is preliminary data.</text>
</comment>
<dbReference type="RefSeq" id="WP_230736838.1">
    <property type="nucleotide sequence ID" value="NZ_JAJNDB010000004.1"/>
</dbReference>
<evidence type="ECO:0000256" key="4">
    <source>
        <dbReference type="ARBA" id="ARBA00023002"/>
    </source>
</evidence>
<protein>
    <recommendedName>
        <fullName evidence="3">Mannitol-1-phosphate 5-dehydrogenase</fullName>
        <ecNumber evidence="2">1.1.1.17</ecNumber>
    </recommendedName>
</protein>
<name>A0ABS8PBE3_9PSEU</name>
<proteinExistence type="inferred from homology"/>
<dbReference type="InterPro" id="IPR050988">
    <property type="entry name" value="Mannitol_DH/Oxidoreductase"/>
</dbReference>
<dbReference type="InterPro" id="IPR023027">
    <property type="entry name" value="Mannitol_DH_CS"/>
</dbReference>
<dbReference type="EMBL" id="JAJNDB010000004">
    <property type="protein sequence ID" value="MCD2195599.1"/>
    <property type="molecule type" value="Genomic_DNA"/>
</dbReference>
<keyword evidence="10" id="KW-1185">Reference proteome</keyword>
<keyword evidence="5" id="KW-0520">NAD</keyword>
<dbReference type="Pfam" id="PF01232">
    <property type="entry name" value="Mannitol_dh"/>
    <property type="match status" value="1"/>
</dbReference>
<dbReference type="PANTHER" id="PTHR43362">
    <property type="entry name" value="MANNITOL DEHYDROGENASE DSF1-RELATED"/>
    <property type="match status" value="1"/>
</dbReference>
<dbReference type="PROSITE" id="PS00974">
    <property type="entry name" value="MANNITOL_DHGENASE"/>
    <property type="match status" value="1"/>
</dbReference>
<dbReference type="InterPro" id="IPR000669">
    <property type="entry name" value="Mannitol_DH"/>
</dbReference>
<evidence type="ECO:0000259" key="8">
    <source>
        <dbReference type="Pfam" id="PF08125"/>
    </source>
</evidence>
<comment type="catalytic activity">
    <reaction evidence="6">
        <text>D-mannitol 1-phosphate + NAD(+) = beta-D-fructose 6-phosphate + NADH + H(+)</text>
        <dbReference type="Rhea" id="RHEA:19661"/>
        <dbReference type="ChEBI" id="CHEBI:15378"/>
        <dbReference type="ChEBI" id="CHEBI:57540"/>
        <dbReference type="ChEBI" id="CHEBI:57634"/>
        <dbReference type="ChEBI" id="CHEBI:57945"/>
        <dbReference type="ChEBI" id="CHEBI:61381"/>
        <dbReference type="EC" id="1.1.1.17"/>
    </reaction>
</comment>
<dbReference type="Proteomes" id="UP001199469">
    <property type="component" value="Unassembled WGS sequence"/>
</dbReference>
<dbReference type="InterPro" id="IPR008927">
    <property type="entry name" value="6-PGluconate_DH-like_C_sf"/>
</dbReference>
<gene>
    <name evidence="9" type="ORF">LQ327_19705</name>
</gene>
<dbReference type="PRINTS" id="PR00084">
    <property type="entry name" value="MTLDHDRGNASE"/>
</dbReference>
<dbReference type="InterPro" id="IPR013118">
    <property type="entry name" value="Mannitol_DH_C"/>
</dbReference>
<dbReference type="Gene3D" id="3.40.50.720">
    <property type="entry name" value="NAD(P)-binding Rossmann-like Domain"/>
    <property type="match status" value="1"/>
</dbReference>
<evidence type="ECO:0000256" key="2">
    <source>
        <dbReference type="ARBA" id="ARBA00012939"/>
    </source>
</evidence>
<keyword evidence="4" id="KW-0560">Oxidoreductase</keyword>
<reference evidence="9 10" key="1">
    <citation type="submission" date="2021-11" db="EMBL/GenBank/DDBJ databases">
        <title>Draft genome sequence of Actinomycetospora sp. SF1 isolated from the rhizosphere soil.</title>
        <authorList>
            <person name="Duangmal K."/>
            <person name="Chantavorakit T."/>
        </authorList>
    </citation>
    <scope>NUCLEOTIDE SEQUENCE [LARGE SCALE GENOMIC DNA]</scope>
    <source>
        <strain evidence="9 10">TBRC 5722</strain>
    </source>
</reference>
<evidence type="ECO:0000256" key="6">
    <source>
        <dbReference type="ARBA" id="ARBA00048615"/>
    </source>
</evidence>
<dbReference type="Gene3D" id="1.10.1040.10">
    <property type="entry name" value="N-(1-d-carboxylethyl)-l-norvaline Dehydrogenase, domain 2"/>
    <property type="match status" value="1"/>
</dbReference>
<evidence type="ECO:0000313" key="9">
    <source>
        <dbReference type="EMBL" id="MCD2195599.1"/>
    </source>
</evidence>
<accession>A0ABS8PBE3</accession>
<sequence length="399" mass="42306">MITAVHLGLGAFHRAHQAAYTAADPEAGIAAYTFRSTALPEALTAQGGRYHLLIRSDDGPELREIASIVRARPGTDLESWRRDLSSGSVSVLTLTITEAGYADPATIGRVLDGLAARRTGSGAPIALVPCDNLPGNGSVLRDALLRVAEPGLGAWIDEHVGFVDTVVDRITPATTADDLTEVARLLPRGVRDDVPVVTEPFSEWVLAGEFPHGRPAWPARFVDDAAPYARRKLWFLNGAHSLLAYVGPSRGAATVDEAVRDPEVARLMESWWDAAARHARVDCLDDYRGALRTRFAQRGIRHRLAQIARDGSAKIPARILPVLALERAAGRLPDGAVGALAGWVAHLRAGEVHDPRAADLVPAARSGGARAVLGALGSPDAIALAGDDELVRTVDASAP</sequence>
<dbReference type="SUPFAM" id="SSF48179">
    <property type="entry name" value="6-phosphogluconate dehydrogenase C-terminal domain-like"/>
    <property type="match status" value="1"/>
</dbReference>
<evidence type="ECO:0000256" key="5">
    <source>
        <dbReference type="ARBA" id="ARBA00023027"/>
    </source>
</evidence>
<dbReference type="SUPFAM" id="SSF51735">
    <property type="entry name" value="NAD(P)-binding Rossmann-fold domains"/>
    <property type="match status" value="1"/>
</dbReference>
<dbReference type="InterPro" id="IPR036291">
    <property type="entry name" value="NAD(P)-bd_dom_sf"/>
</dbReference>